<gene>
    <name evidence="2" type="ORF">ACFQV2_17150</name>
</gene>
<evidence type="ECO:0000313" key="2">
    <source>
        <dbReference type="EMBL" id="MFC7614986.1"/>
    </source>
</evidence>
<dbReference type="EMBL" id="JBHTEY010000004">
    <property type="protein sequence ID" value="MFC7614986.1"/>
    <property type="molecule type" value="Genomic_DNA"/>
</dbReference>
<evidence type="ECO:0000256" key="1">
    <source>
        <dbReference type="SAM" id="MobiDB-lite"/>
    </source>
</evidence>
<name>A0ABW2TNA1_9PSEU</name>
<feature type="compositionally biased region" description="Low complexity" evidence="1">
    <location>
        <begin position="135"/>
        <end position="150"/>
    </location>
</feature>
<accession>A0ABW2TNA1</accession>
<keyword evidence="3" id="KW-1185">Reference proteome</keyword>
<dbReference type="Proteomes" id="UP001596512">
    <property type="component" value="Unassembled WGS sequence"/>
</dbReference>
<protein>
    <submittedName>
        <fullName evidence="2">Uncharacterized protein</fullName>
    </submittedName>
</protein>
<feature type="compositionally biased region" description="Low complexity" evidence="1">
    <location>
        <begin position="160"/>
        <end position="174"/>
    </location>
</feature>
<dbReference type="Gene3D" id="2.60.120.260">
    <property type="entry name" value="Galactose-binding domain-like"/>
    <property type="match status" value="1"/>
</dbReference>
<reference evidence="3" key="1">
    <citation type="journal article" date="2019" name="Int. J. Syst. Evol. Microbiol.">
        <title>The Global Catalogue of Microorganisms (GCM) 10K type strain sequencing project: providing services to taxonomists for standard genome sequencing and annotation.</title>
        <authorList>
            <consortium name="The Broad Institute Genomics Platform"/>
            <consortium name="The Broad Institute Genome Sequencing Center for Infectious Disease"/>
            <person name="Wu L."/>
            <person name="Ma J."/>
        </authorList>
    </citation>
    <scope>NUCLEOTIDE SEQUENCE [LARGE SCALE GENOMIC DNA]</scope>
    <source>
        <strain evidence="3">JCM 17695</strain>
    </source>
</reference>
<feature type="region of interest" description="Disordered" evidence="1">
    <location>
        <begin position="135"/>
        <end position="185"/>
    </location>
</feature>
<proteinExistence type="predicted"/>
<sequence>MHGEPGSATVRRNARGQYEAVVTGTGNTVIAQRVGGLAPGSYSASVDVEVEKGKTRPTFLTVHPEHGKKGRAWLDRSTAVNSTASDERHGTNAQRVRVFFDVPAGSDSAELSFRVAEGVGAVVFDNVRVVAMPAPAPRAARSTGTSSASTPGGGRSCAARCRSATPTPTSPSCTRRTRSAGGTGR</sequence>
<organism evidence="2 3">
    <name type="scientific">Actinokineospora soli</name>
    <dbReference type="NCBI Taxonomy" id="1048753"/>
    <lineage>
        <taxon>Bacteria</taxon>
        <taxon>Bacillati</taxon>
        <taxon>Actinomycetota</taxon>
        <taxon>Actinomycetes</taxon>
        <taxon>Pseudonocardiales</taxon>
        <taxon>Pseudonocardiaceae</taxon>
        <taxon>Actinokineospora</taxon>
    </lineage>
</organism>
<evidence type="ECO:0000313" key="3">
    <source>
        <dbReference type="Proteomes" id="UP001596512"/>
    </source>
</evidence>
<comment type="caution">
    <text evidence="2">The sequence shown here is derived from an EMBL/GenBank/DDBJ whole genome shotgun (WGS) entry which is preliminary data.</text>
</comment>